<dbReference type="RefSeq" id="XP_009767658.1">
    <property type="nucleotide sequence ID" value="XM_009769356.1"/>
</dbReference>
<evidence type="ECO:0000313" key="5">
    <source>
        <dbReference type="RefSeq" id="XP_009767658.1"/>
    </source>
</evidence>
<evidence type="ECO:0000313" key="1">
    <source>
        <dbReference type="Proteomes" id="UP000189701"/>
    </source>
</evidence>
<evidence type="ECO:0000313" key="3">
    <source>
        <dbReference type="RefSeq" id="XP_009767656.1"/>
    </source>
</evidence>
<organism evidence="1 4">
    <name type="scientific">Nicotiana sylvestris</name>
    <name type="common">Wood tobacco</name>
    <name type="synonym">South American tobacco</name>
    <dbReference type="NCBI Taxonomy" id="4096"/>
    <lineage>
        <taxon>Eukaryota</taxon>
        <taxon>Viridiplantae</taxon>
        <taxon>Streptophyta</taxon>
        <taxon>Embryophyta</taxon>
        <taxon>Tracheophyta</taxon>
        <taxon>Spermatophyta</taxon>
        <taxon>Magnoliopsida</taxon>
        <taxon>eudicotyledons</taxon>
        <taxon>Gunneridae</taxon>
        <taxon>Pentapetalae</taxon>
        <taxon>asterids</taxon>
        <taxon>lamiids</taxon>
        <taxon>Solanales</taxon>
        <taxon>Solanaceae</taxon>
        <taxon>Nicotianoideae</taxon>
        <taxon>Nicotianeae</taxon>
        <taxon>Nicotiana</taxon>
    </lineage>
</organism>
<gene>
    <name evidence="2 3 4 5" type="primary">LOC104218773</name>
</gene>
<reference evidence="1" key="1">
    <citation type="journal article" date="2013" name="Genome Biol.">
        <title>Reference genomes and transcriptomes of Nicotiana sylvestris and Nicotiana tomentosiformis.</title>
        <authorList>
            <person name="Sierro N."/>
            <person name="Battey J.N."/>
            <person name="Ouadi S."/>
            <person name="Bovet L."/>
            <person name="Goepfert S."/>
            <person name="Bakaher N."/>
            <person name="Peitsch M.C."/>
            <person name="Ivanov N.V."/>
        </authorList>
    </citation>
    <scope>NUCLEOTIDE SEQUENCE [LARGE SCALE GENOMIC DNA]</scope>
</reference>
<dbReference type="AlphaFoldDB" id="A0A1U7VHV3"/>
<proteinExistence type="predicted"/>
<dbReference type="RefSeq" id="XP_009767655.1">
    <property type="nucleotide sequence ID" value="XM_009769353.1"/>
</dbReference>
<dbReference type="RefSeq" id="XP_009767657.1">
    <property type="nucleotide sequence ID" value="XM_009769355.1"/>
</dbReference>
<protein>
    <submittedName>
        <fullName evidence="2 3">Uncharacterized protein LOC104218773</fullName>
    </submittedName>
</protein>
<evidence type="ECO:0000313" key="2">
    <source>
        <dbReference type="RefSeq" id="XP_009767655.1"/>
    </source>
</evidence>
<name>A0A1U7VHV3_NICSY</name>
<dbReference type="RefSeq" id="XP_009767656.1">
    <property type="nucleotide sequence ID" value="XM_009769354.1"/>
</dbReference>
<accession>A0A1U7VHV3</accession>
<keyword evidence="1" id="KW-1185">Reference proteome</keyword>
<sequence length="110" mass="12954">MKQRLSISEITPLTTEWTCKVQNVDKFQPRDNRDQRVRFRTIIVQDENTEAKSQRASTHLVITYEGVKISLLSRLQGKNILLPKNTKTIKNLIQPVELQHKKNNTLYIFY</sequence>
<evidence type="ECO:0000313" key="4">
    <source>
        <dbReference type="RefSeq" id="XP_009767657.1"/>
    </source>
</evidence>
<reference evidence="2 3" key="2">
    <citation type="submission" date="2025-04" db="UniProtKB">
        <authorList>
            <consortium name="RefSeq"/>
        </authorList>
    </citation>
    <scope>IDENTIFICATION</scope>
    <source>
        <tissue evidence="2 3">Leaf</tissue>
    </source>
</reference>
<dbReference type="Proteomes" id="UP000189701">
    <property type="component" value="Unplaced"/>
</dbReference>